<dbReference type="OrthoDB" id="380530at2759"/>
<sequence>MEINQLKNTLLAAWISAILVTTIPDEHYVIFNNWFQMSLTLSHQRNLKNEEDNKTLEFLMKKLKYKALIYTYLHNFHLIFQ</sequence>
<accession>A0A024VDY4</accession>
<reference evidence="2 3" key="2">
    <citation type="submission" date="2013-02" db="EMBL/GenBank/DDBJ databases">
        <title>The Genome Sequence of Plasmodium falciparum FCH/4.</title>
        <authorList>
            <consortium name="The Broad Institute Genome Sequencing Platform"/>
            <consortium name="The Broad Institute Genome Sequencing Center for Infectious Disease"/>
            <person name="Neafsey D."/>
            <person name="Cheeseman I."/>
            <person name="Volkman S."/>
            <person name="Adams J."/>
            <person name="Walker B."/>
            <person name="Young S.K."/>
            <person name="Zeng Q."/>
            <person name="Gargeya S."/>
            <person name="Fitzgerald M."/>
            <person name="Haas B."/>
            <person name="Abouelleil A."/>
            <person name="Alvarado L."/>
            <person name="Arachchi H.M."/>
            <person name="Berlin A.M."/>
            <person name="Chapman S.B."/>
            <person name="Dewar J."/>
            <person name="Goldberg J."/>
            <person name="Griggs A."/>
            <person name="Gujja S."/>
            <person name="Hansen M."/>
            <person name="Howarth C."/>
            <person name="Imamovic A."/>
            <person name="Larimer J."/>
            <person name="McCowan C."/>
            <person name="Murphy C."/>
            <person name="Neiman D."/>
            <person name="Pearson M."/>
            <person name="Priest M."/>
            <person name="Roberts A."/>
            <person name="Saif S."/>
            <person name="Shea T."/>
            <person name="Sisk P."/>
            <person name="Sykes S."/>
            <person name="Wortman J."/>
            <person name="Nusbaum C."/>
            <person name="Birren B."/>
        </authorList>
    </citation>
    <scope>NUCLEOTIDE SEQUENCE [LARGE SCALE GENOMIC DNA]</scope>
    <source>
        <strain evidence="2 3">FCH/4</strain>
    </source>
</reference>
<evidence type="ECO:0000313" key="3">
    <source>
        <dbReference type="Proteomes" id="UP000030656"/>
    </source>
</evidence>
<feature type="signal peptide" evidence="1">
    <location>
        <begin position="1"/>
        <end position="24"/>
    </location>
</feature>
<reference evidence="2 3" key="1">
    <citation type="submission" date="2013-02" db="EMBL/GenBank/DDBJ databases">
        <title>The Genome Annotation of Plasmodium falciparum FCH/4.</title>
        <authorList>
            <consortium name="The Broad Institute Genome Sequencing Platform"/>
            <consortium name="The Broad Institute Genome Sequencing Center for Infectious Disease"/>
            <person name="Neafsey D."/>
            <person name="Hoffman S."/>
            <person name="Volkman S."/>
            <person name="Rosenthal P."/>
            <person name="Walker B."/>
            <person name="Young S.K."/>
            <person name="Zeng Q."/>
            <person name="Gargeya S."/>
            <person name="Fitzgerald M."/>
            <person name="Haas B."/>
            <person name="Abouelleil A."/>
            <person name="Allen A.W."/>
            <person name="Alvarado L."/>
            <person name="Arachchi H.M."/>
            <person name="Berlin A.M."/>
            <person name="Chapman S.B."/>
            <person name="Gainer-Dewar J."/>
            <person name="Goldberg J."/>
            <person name="Griggs A."/>
            <person name="Gujja S."/>
            <person name="Hansen M."/>
            <person name="Howarth C."/>
            <person name="Imamovic A."/>
            <person name="Ireland A."/>
            <person name="Larimer J."/>
            <person name="McCowan C."/>
            <person name="Murphy C."/>
            <person name="Pearson M."/>
            <person name="Poon T.W."/>
            <person name="Priest M."/>
            <person name="Roberts A."/>
            <person name="Saif S."/>
            <person name="Shea T."/>
            <person name="Sisk P."/>
            <person name="Sykes S."/>
            <person name="Wortman J."/>
            <person name="Nusbaum C."/>
            <person name="Birren B."/>
        </authorList>
    </citation>
    <scope>NUCLEOTIDE SEQUENCE [LARGE SCALE GENOMIC DNA]</scope>
    <source>
        <strain evidence="2 3">FCH/4</strain>
    </source>
</reference>
<protein>
    <recommendedName>
        <fullName evidence="4">Plasmodium RESA N-terminal domain-containing protein</fullName>
    </recommendedName>
</protein>
<dbReference type="Proteomes" id="UP000030656">
    <property type="component" value="Unassembled WGS sequence"/>
</dbReference>
<organism evidence="2 3">
    <name type="scientific">Plasmodium falciparum FCH/4</name>
    <dbReference type="NCBI Taxonomy" id="1036724"/>
    <lineage>
        <taxon>Eukaryota</taxon>
        <taxon>Sar</taxon>
        <taxon>Alveolata</taxon>
        <taxon>Apicomplexa</taxon>
        <taxon>Aconoidasida</taxon>
        <taxon>Haemosporida</taxon>
        <taxon>Plasmodiidae</taxon>
        <taxon>Plasmodium</taxon>
        <taxon>Plasmodium (Laverania)</taxon>
    </lineage>
</organism>
<dbReference type="EMBL" id="KI928153">
    <property type="protein sequence ID" value="ETW26909.1"/>
    <property type="molecule type" value="Genomic_DNA"/>
</dbReference>
<proteinExistence type="predicted"/>
<evidence type="ECO:0000256" key="1">
    <source>
        <dbReference type="SAM" id="SignalP"/>
    </source>
</evidence>
<name>A0A024VDY4_PLAFA</name>
<evidence type="ECO:0008006" key="4">
    <source>
        <dbReference type="Google" id="ProtNLM"/>
    </source>
</evidence>
<dbReference type="AlphaFoldDB" id="A0A024VDY4"/>
<feature type="chain" id="PRO_5001539229" description="Plasmodium RESA N-terminal domain-containing protein" evidence="1">
    <location>
        <begin position="25"/>
        <end position="81"/>
    </location>
</feature>
<gene>
    <name evidence="2" type="ORF">PFFCH_05700</name>
</gene>
<keyword evidence="1" id="KW-0732">Signal</keyword>
<evidence type="ECO:0000313" key="2">
    <source>
        <dbReference type="EMBL" id="ETW26909.1"/>
    </source>
</evidence>